<dbReference type="SFLD" id="SFLDG01082">
    <property type="entry name" value="B12-binding_domain_containing"/>
    <property type="match status" value="1"/>
</dbReference>
<protein>
    <submittedName>
        <fullName evidence="8">8478_t:CDS:1</fullName>
    </submittedName>
</protein>
<keyword evidence="4" id="KW-0408">Iron</keyword>
<proteinExistence type="predicted"/>
<comment type="caution">
    <text evidence="8">The sequence shown here is derived from an EMBL/GenBank/DDBJ whole genome shotgun (WGS) entry which is preliminary data.</text>
</comment>
<evidence type="ECO:0000256" key="4">
    <source>
        <dbReference type="ARBA" id="ARBA00023004"/>
    </source>
</evidence>
<dbReference type="SMART" id="SM00729">
    <property type="entry name" value="Elp3"/>
    <property type="match status" value="1"/>
</dbReference>
<dbReference type="PROSITE" id="PS51332">
    <property type="entry name" value="B12_BINDING"/>
    <property type="match status" value="1"/>
</dbReference>
<dbReference type="SFLD" id="SFLDS00029">
    <property type="entry name" value="Radical_SAM"/>
    <property type="match status" value="1"/>
</dbReference>
<dbReference type="AlphaFoldDB" id="A0A9N9AD34"/>
<evidence type="ECO:0000313" key="9">
    <source>
        <dbReference type="Proteomes" id="UP000789706"/>
    </source>
</evidence>
<dbReference type="InterPro" id="IPR006638">
    <property type="entry name" value="Elp3/MiaA/NifB-like_rSAM"/>
</dbReference>
<keyword evidence="5" id="KW-0411">Iron-sulfur</keyword>
<dbReference type="InterPro" id="IPR058240">
    <property type="entry name" value="rSAM_sf"/>
</dbReference>
<dbReference type="OrthoDB" id="431409at2759"/>
<dbReference type="EMBL" id="CAJVPK010000543">
    <property type="protein sequence ID" value="CAG8524282.1"/>
    <property type="molecule type" value="Genomic_DNA"/>
</dbReference>
<accession>A0A9N9AD34</accession>
<dbReference type="Pfam" id="PF02310">
    <property type="entry name" value="B12-binding"/>
    <property type="match status" value="1"/>
</dbReference>
<dbReference type="SUPFAM" id="SSF102114">
    <property type="entry name" value="Radical SAM enzymes"/>
    <property type="match status" value="1"/>
</dbReference>
<dbReference type="Proteomes" id="UP000789706">
    <property type="component" value="Unassembled WGS sequence"/>
</dbReference>
<evidence type="ECO:0000256" key="5">
    <source>
        <dbReference type="ARBA" id="ARBA00023014"/>
    </source>
</evidence>
<keyword evidence="3" id="KW-0479">Metal-binding</keyword>
<dbReference type="Gene3D" id="3.80.30.20">
    <property type="entry name" value="tm_1862 like domain"/>
    <property type="match status" value="1"/>
</dbReference>
<dbReference type="InterPro" id="IPR023404">
    <property type="entry name" value="rSAM_horseshoe"/>
</dbReference>
<feature type="domain" description="B12-binding" evidence="6">
    <location>
        <begin position="31"/>
        <end position="177"/>
    </location>
</feature>
<dbReference type="InterPro" id="IPR006158">
    <property type="entry name" value="Cobalamin-bd"/>
</dbReference>
<gene>
    <name evidence="8" type="ORF">DEBURN_LOCUS5821</name>
</gene>
<dbReference type="CDD" id="cd01335">
    <property type="entry name" value="Radical_SAM"/>
    <property type="match status" value="1"/>
</dbReference>
<keyword evidence="9" id="KW-1185">Reference proteome</keyword>
<dbReference type="PROSITE" id="PS51918">
    <property type="entry name" value="RADICAL_SAM"/>
    <property type="match status" value="1"/>
</dbReference>
<evidence type="ECO:0000256" key="2">
    <source>
        <dbReference type="ARBA" id="ARBA00022691"/>
    </source>
</evidence>
<dbReference type="Pfam" id="PF04055">
    <property type="entry name" value="Radical_SAM"/>
    <property type="match status" value="1"/>
</dbReference>
<dbReference type="GO" id="GO:0005829">
    <property type="term" value="C:cytosol"/>
    <property type="evidence" value="ECO:0007669"/>
    <property type="project" value="TreeGrafter"/>
</dbReference>
<comment type="cofactor">
    <cofactor evidence="1">
        <name>[4Fe-4S] cluster</name>
        <dbReference type="ChEBI" id="CHEBI:49883"/>
    </cofactor>
</comment>
<dbReference type="GO" id="GO:0051536">
    <property type="term" value="F:iron-sulfur cluster binding"/>
    <property type="evidence" value="ECO:0007669"/>
    <property type="project" value="UniProtKB-KW"/>
</dbReference>
<feature type="domain" description="Radical SAM core" evidence="7">
    <location>
        <begin position="221"/>
        <end position="445"/>
    </location>
</feature>
<evidence type="ECO:0000256" key="3">
    <source>
        <dbReference type="ARBA" id="ARBA00022723"/>
    </source>
</evidence>
<dbReference type="Gene3D" id="3.40.50.280">
    <property type="entry name" value="Cobalamin-binding domain"/>
    <property type="match status" value="1"/>
</dbReference>
<reference evidence="8" key="1">
    <citation type="submission" date="2021-06" db="EMBL/GenBank/DDBJ databases">
        <authorList>
            <person name="Kallberg Y."/>
            <person name="Tangrot J."/>
            <person name="Rosling A."/>
        </authorList>
    </citation>
    <scope>NUCLEOTIDE SEQUENCE</scope>
    <source>
        <strain evidence="8">AZ414A</strain>
    </source>
</reference>
<dbReference type="GO" id="GO:0046872">
    <property type="term" value="F:metal ion binding"/>
    <property type="evidence" value="ECO:0007669"/>
    <property type="project" value="UniProtKB-KW"/>
</dbReference>
<dbReference type="InterPro" id="IPR007197">
    <property type="entry name" value="rSAM"/>
</dbReference>
<dbReference type="PANTHER" id="PTHR43409">
    <property type="entry name" value="ANAEROBIC MAGNESIUM-PROTOPORPHYRIN IX MONOMETHYL ESTER CYCLASE-RELATED"/>
    <property type="match status" value="1"/>
</dbReference>
<dbReference type="InterPro" id="IPR051198">
    <property type="entry name" value="BchE-like"/>
</dbReference>
<evidence type="ECO:0000259" key="6">
    <source>
        <dbReference type="PROSITE" id="PS51332"/>
    </source>
</evidence>
<evidence type="ECO:0000256" key="1">
    <source>
        <dbReference type="ARBA" id="ARBA00001966"/>
    </source>
</evidence>
<dbReference type="GO" id="GO:0003824">
    <property type="term" value="F:catalytic activity"/>
    <property type="evidence" value="ECO:0007669"/>
    <property type="project" value="InterPro"/>
</dbReference>
<keyword evidence="2" id="KW-0949">S-adenosyl-L-methionine</keyword>
<organism evidence="8 9">
    <name type="scientific">Diversispora eburnea</name>
    <dbReference type="NCBI Taxonomy" id="1213867"/>
    <lineage>
        <taxon>Eukaryota</taxon>
        <taxon>Fungi</taxon>
        <taxon>Fungi incertae sedis</taxon>
        <taxon>Mucoromycota</taxon>
        <taxon>Glomeromycotina</taxon>
        <taxon>Glomeromycetes</taxon>
        <taxon>Diversisporales</taxon>
        <taxon>Diversisporaceae</taxon>
        <taxon>Diversispora</taxon>
    </lineage>
</organism>
<evidence type="ECO:0000313" key="8">
    <source>
        <dbReference type="EMBL" id="CAG8524282.1"/>
    </source>
</evidence>
<dbReference type="PANTHER" id="PTHR43409:SF16">
    <property type="entry name" value="SLR0320 PROTEIN"/>
    <property type="match status" value="1"/>
</dbReference>
<evidence type="ECO:0000259" key="7">
    <source>
        <dbReference type="PROSITE" id="PS51918"/>
    </source>
</evidence>
<sequence>MISKLFAGKQIHSTRNVAFYALPRITPYKISLVSLDWIRKKDPPIALGHACIKASLIQSFTSSKLLVNDHTINLFQNTLPFDKLCSSIVQQILSTSPDLIAFGVFVWNETHTQRVLNHLRNEHKYQGLLLCGGPQISYAPKRTLEQHYPQVDYFVRGYAENAMVDFVQCKIEQKDRKDQLSTLNMIQGLHIANTPDRGTQASVDLDSSESPFQTSPPLINVSSQQFIRWESQRGCPFRCSFCAHKDAAAGRIPVGSLRVKRDLNLITNKHSIVNDITILDPTFNSGKSYLSVLDHFIETSFKGKIALQTRFEMVNKEFLEICEILKDVVILEFGIQTAIRAEQLEIERFNNLKRITEIAKELTRRGIMFEVSLIYGLPNQTVESFRVSIDFAKMLGANKIYAWPLMLLRGTGLERRKIDLGLREEILIPGELTEIAKERLSEGIPHVTSSPSFTKDKWLEMSAIAEAL</sequence>
<name>A0A9N9AD34_9GLOM</name>
<dbReference type="GO" id="GO:0031419">
    <property type="term" value="F:cobalamin binding"/>
    <property type="evidence" value="ECO:0007669"/>
    <property type="project" value="InterPro"/>
</dbReference>